<protein>
    <submittedName>
        <fullName evidence="1">Uncharacterized protein</fullName>
    </submittedName>
</protein>
<keyword evidence="2" id="KW-1185">Reference proteome</keyword>
<dbReference type="AlphaFoldDB" id="A0A2G9H1C3"/>
<dbReference type="Proteomes" id="UP000231279">
    <property type="component" value="Unassembled WGS sequence"/>
</dbReference>
<organism evidence="1 2">
    <name type="scientific">Handroanthus impetiginosus</name>
    <dbReference type="NCBI Taxonomy" id="429701"/>
    <lineage>
        <taxon>Eukaryota</taxon>
        <taxon>Viridiplantae</taxon>
        <taxon>Streptophyta</taxon>
        <taxon>Embryophyta</taxon>
        <taxon>Tracheophyta</taxon>
        <taxon>Spermatophyta</taxon>
        <taxon>Magnoliopsida</taxon>
        <taxon>eudicotyledons</taxon>
        <taxon>Gunneridae</taxon>
        <taxon>Pentapetalae</taxon>
        <taxon>asterids</taxon>
        <taxon>lamiids</taxon>
        <taxon>Lamiales</taxon>
        <taxon>Bignoniaceae</taxon>
        <taxon>Crescentiina</taxon>
        <taxon>Tabebuia alliance</taxon>
        <taxon>Handroanthus</taxon>
    </lineage>
</organism>
<name>A0A2G9H1C3_9LAMI</name>
<sequence>MVLNILQNIASDRKMNQGHSKSGGVELGTAEIGDLGWCLIESCWSKRKTFGWIYDIFAVDGDELDGEVEP</sequence>
<evidence type="ECO:0000313" key="1">
    <source>
        <dbReference type="EMBL" id="PIN11295.1"/>
    </source>
</evidence>
<reference evidence="2" key="1">
    <citation type="journal article" date="2018" name="Gigascience">
        <title>Genome assembly of the Pink Ipe (Handroanthus impetiginosus, Bignoniaceae), a highly valued, ecologically keystone Neotropical timber forest tree.</title>
        <authorList>
            <person name="Silva-Junior O.B."/>
            <person name="Grattapaglia D."/>
            <person name="Novaes E."/>
            <person name="Collevatti R.G."/>
        </authorList>
    </citation>
    <scope>NUCLEOTIDE SEQUENCE [LARGE SCALE GENOMIC DNA]</scope>
    <source>
        <strain evidence="2">cv. UFG-1</strain>
    </source>
</reference>
<evidence type="ECO:0000313" key="2">
    <source>
        <dbReference type="Proteomes" id="UP000231279"/>
    </source>
</evidence>
<comment type="caution">
    <text evidence="1">The sequence shown here is derived from an EMBL/GenBank/DDBJ whole genome shotgun (WGS) entry which is preliminary data.</text>
</comment>
<dbReference type="EMBL" id="NKXS01002978">
    <property type="protein sequence ID" value="PIN11295.1"/>
    <property type="molecule type" value="Genomic_DNA"/>
</dbReference>
<accession>A0A2G9H1C3</accession>
<gene>
    <name evidence="1" type="ORF">CDL12_16117</name>
</gene>
<proteinExistence type="predicted"/>